<dbReference type="InterPro" id="IPR036815">
    <property type="entry name" value="14-3-3_dom_sf"/>
</dbReference>
<sequence>MSYQTDDQQHALRTQPQLLMTNQTDENGLGMHAKMAALTAEDFIYRARLAEKALRYEDMLIQMRHLLDLKKKLSADERNLLVVAYKNTVTTRRTAIRHLTTYCKKIDEVKLIQVIIEKNTLNTQLKTKLRTLY</sequence>
<dbReference type="InterPro" id="IPR000308">
    <property type="entry name" value="14-3-3"/>
</dbReference>
<dbReference type="SUPFAM" id="SSF48445">
    <property type="entry name" value="14-3-3 protein"/>
    <property type="match status" value="1"/>
</dbReference>
<comment type="similarity">
    <text evidence="1">Belongs to the 14-3-3 family.</text>
</comment>
<keyword evidence="4" id="KW-1185">Reference proteome</keyword>
<organism evidence="3 4">
    <name type="scientific">Adineta ricciae</name>
    <name type="common">Rotifer</name>
    <dbReference type="NCBI Taxonomy" id="249248"/>
    <lineage>
        <taxon>Eukaryota</taxon>
        <taxon>Metazoa</taxon>
        <taxon>Spiralia</taxon>
        <taxon>Gnathifera</taxon>
        <taxon>Rotifera</taxon>
        <taxon>Eurotatoria</taxon>
        <taxon>Bdelloidea</taxon>
        <taxon>Adinetida</taxon>
        <taxon>Adinetidae</taxon>
        <taxon>Adineta</taxon>
    </lineage>
</organism>
<dbReference type="AlphaFoldDB" id="A0A816F410"/>
<proteinExistence type="inferred from homology"/>
<evidence type="ECO:0000256" key="1">
    <source>
        <dbReference type="ARBA" id="ARBA00006141"/>
    </source>
</evidence>
<dbReference type="EMBL" id="CAJNOR010010496">
    <property type="protein sequence ID" value="CAF1654345.1"/>
    <property type="molecule type" value="Genomic_DNA"/>
</dbReference>
<protein>
    <recommendedName>
        <fullName evidence="2">14-3-3 domain-containing protein</fullName>
    </recommendedName>
</protein>
<name>A0A816F410_ADIRI</name>
<evidence type="ECO:0000313" key="4">
    <source>
        <dbReference type="Proteomes" id="UP000663828"/>
    </source>
</evidence>
<dbReference type="Pfam" id="PF00244">
    <property type="entry name" value="14-3-3"/>
    <property type="match status" value="1"/>
</dbReference>
<dbReference type="PANTHER" id="PTHR18860">
    <property type="entry name" value="14-3-3 PROTEIN"/>
    <property type="match status" value="1"/>
</dbReference>
<evidence type="ECO:0000313" key="3">
    <source>
        <dbReference type="EMBL" id="CAF1654345.1"/>
    </source>
</evidence>
<reference evidence="3" key="1">
    <citation type="submission" date="2021-02" db="EMBL/GenBank/DDBJ databases">
        <authorList>
            <person name="Nowell W R."/>
        </authorList>
    </citation>
    <scope>NUCLEOTIDE SEQUENCE</scope>
</reference>
<accession>A0A816F410</accession>
<dbReference type="Gene3D" id="1.20.190.20">
    <property type="entry name" value="14-3-3 domain"/>
    <property type="match status" value="1"/>
</dbReference>
<dbReference type="InterPro" id="IPR023410">
    <property type="entry name" value="14-3-3_domain"/>
</dbReference>
<feature type="domain" description="14-3-3" evidence="2">
    <location>
        <begin position="47"/>
        <end position="110"/>
    </location>
</feature>
<gene>
    <name evidence="3" type="ORF">XAT740_LOCUS55617</name>
</gene>
<evidence type="ECO:0000259" key="2">
    <source>
        <dbReference type="Pfam" id="PF00244"/>
    </source>
</evidence>
<dbReference type="Proteomes" id="UP000663828">
    <property type="component" value="Unassembled WGS sequence"/>
</dbReference>
<comment type="caution">
    <text evidence="3">The sequence shown here is derived from an EMBL/GenBank/DDBJ whole genome shotgun (WGS) entry which is preliminary data.</text>
</comment>